<feature type="region of interest" description="Disordered" evidence="1">
    <location>
        <begin position="318"/>
        <end position="612"/>
    </location>
</feature>
<dbReference type="SUPFAM" id="SSF52540">
    <property type="entry name" value="P-loop containing nucleoside triphosphate hydrolases"/>
    <property type="match status" value="1"/>
</dbReference>
<name>A0A9W8MLT0_9AGAR</name>
<feature type="compositionally biased region" description="Polar residues" evidence="1">
    <location>
        <begin position="366"/>
        <end position="386"/>
    </location>
</feature>
<dbReference type="Proteomes" id="UP001140091">
    <property type="component" value="Unassembled WGS sequence"/>
</dbReference>
<evidence type="ECO:0000313" key="3">
    <source>
        <dbReference type="Proteomes" id="UP001140091"/>
    </source>
</evidence>
<keyword evidence="3" id="KW-1185">Reference proteome</keyword>
<evidence type="ECO:0008006" key="4">
    <source>
        <dbReference type="Google" id="ProtNLM"/>
    </source>
</evidence>
<feature type="compositionally biased region" description="Basic and acidic residues" evidence="1">
    <location>
        <begin position="389"/>
        <end position="399"/>
    </location>
</feature>
<comment type="caution">
    <text evidence="2">The sequence shown here is derived from an EMBL/GenBank/DDBJ whole genome shotgun (WGS) entry which is preliminary data.</text>
</comment>
<feature type="non-terminal residue" evidence="2">
    <location>
        <position position="1"/>
    </location>
</feature>
<sequence>MPRTQTSPKGENSRILDKELIDYPTKHAILVLGPSNAGKSTEFINWLLDAANGAATAAKHVDIRTGLSAKTSKVTEVPLHPTKYPGLVLVDTPGLDHTTLSDVDVFKNIAVWLCTWYNDGWRVLQVLYVHNISSDWVSPTMQLDFKVFENLCGTAGFSEGRATIVTFKWDRVTPEVGKARSKQLKETLWSDAIERGCLQANVMTLDDALEVIKKPTPGTRDEPPSLAIVQEMVVDRLRPLATSAGRCITGNPRSRSPMLGGLKRLRHSMKTHMKLEKDGEASSPDITAEEHVTKGEQSTGLGRLSPLRLLIFDRFSDNGQRPSRRWRSRSGDESATKKKVPQVTGKIGSMGVVQDELKIGEDATGQMPTNACTEGQSEGDGDQTNGVHEFPHQANEERIGSGTANQVPLSPADSDCAERRQIEKPPEAAVGRNDNFTRTKAQNELETDESPSNVPTSTEGQPEGEGGQVDRVSPGDARDGGRDGTGAGAGNEAATSPGDGGPPEETHSGRGPPHDARNESGNGAGSRTGSNDPLSRSSDGCREIKETSKFARGDDGDLKSAAPGQDELESKGLSNVHTSTKAQSEGGGEQRDAENRHGLRQRTGDGDAVNDIHLGDFYRNTESWDREDGHGEWDMLPDHSQTDFVISKFR</sequence>
<feature type="compositionally biased region" description="Polar residues" evidence="1">
    <location>
        <begin position="519"/>
        <end position="538"/>
    </location>
</feature>
<accession>A0A9W8MLT0</accession>
<dbReference type="AlphaFoldDB" id="A0A9W8MLT0"/>
<evidence type="ECO:0000313" key="2">
    <source>
        <dbReference type="EMBL" id="KAJ2936725.1"/>
    </source>
</evidence>
<protein>
    <recommendedName>
        <fullName evidence="4">G domain-containing protein</fullName>
    </recommendedName>
</protein>
<feature type="compositionally biased region" description="Basic and acidic residues" evidence="1">
    <location>
        <begin position="588"/>
        <end position="605"/>
    </location>
</feature>
<proteinExistence type="predicted"/>
<dbReference type="InterPro" id="IPR027417">
    <property type="entry name" value="P-loop_NTPase"/>
</dbReference>
<dbReference type="Gene3D" id="3.40.50.300">
    <property type="entry name" value="P-loop containing nucleotide triphosphate hydrolases"/>
    <property type="match status" value="1"/>
</dbReference>
<feature type="compositionally biased region" description="Basic and acidic residues" evidence="1">
    <location>
        <begin position="539"/>
        <end position="558"/>
    </location>
</feature>
<reference evidence="2" key="1">
    <citation type="submission" date="2022-06" db="EMBL/GenBank/DDBJ databases">
        <title>Genome Sequence of Candolleomyces eurysporus.</title>
        <authorList>
            <person name="Buettner E."/>
        </authorList>
    </citation>
    <scope>NUCLEOTIDE SEQUENCE</scope>
    <source>
        <strain evidence="2">VTCC 930004</strain>
    </source>
</reference>
<feature type="compositionally biased region" description="Polar residues" evidence="1">
    <location>
        <begin position="444"/>
        <end position="460"/>
    </location>
</feature>
<feature type="compositionally biased region" description="Basic and acidic residues" evidence="1">
    <location>
        <begin position="504"/>
        <end position="518"/>
    </location>
</feature>
<feature type="compositionally biased region" description="Basic and acidic residues" evidence="1">
    <location>
        <begin position="416"/>
        <end position="426"/>
    </location>
</feature>
<evidence type="ECO:0000256" key="1">
    <source>
        <dbReference type="SAM" id="MobiDB-lite"/>
    </source>
</evidence>
<feature type="compositionally biased region" description="Polar residues" evidence="1">
    <location>
        <begin position="572"/>
        <end position="583"/>
    </location>
</feature>
<feature type="region of interest" description="Disordered" evidence="1">
    <location>
        <begin position="275"/>
        <end position="300"/>
    </location>
</feature>
<gene>
    <name evidence="2" type="ORF">H1R20_g367</name>
</gene>
<dbReference type="OrthoDB" id="10360194at2759"/>
<organism evidence="2 3">
    <name type="scientific">Candolleomyces eurysporus</name>
    <dbReference type="NCBI Taxonomy" id="2828524"/>
    <lineage>
        <taxon>Eukaryota</taxon>
        <taxon>Fungi</taxon>
        <taxon>Dikarya</taxon>
        <taxon>Basidiomycota</taxon>
        <taxon>Agaricomycotina</taxon>
        <taxon>Agaricomycetes</taxon>
        <taxon>Agaricomycetidae</taxon>
        <taxon>Agaricales</taxon>
        <taxon>Agaricineae</taxon>
        <taxon>Psathyrellaceae</taxon>
        <taxon>Candolleomyces</taxon>
    </lineage>
</organism>
<dbReference type="EMBL" id="JANBPK010000022">
    <property type="protein sequence ID" value="KAJ2936725.1"/>
    <property type="molecule type" value="Genomic_DNA"/>
</dbReference>